<dbReference type="AlphaFoldDB" id="A0A4C1Y6F7"/>
<keyword evidence="2" id="KW-1185">Reference proteome</keyword>
<sequence>MGASLYIICQRIPLVFLKEKAKAVPRHGLELAVRHWQPALENPGRLKMHIEAVELSLFTNLSVWGSHRSLLITLMSDDRRVITNSKSSLRTKIVPDPNFTFISISGVLSFKFFIRPLNPPPAFSTSRALPPQLAAYRKSLPIKVFKLSSIRLRAIAARPGRLSREAEKSRSGSKTKIPPSTYMDKYSSYVTRERLAVFARRHRREGSAAVGRARAKCEKKPGGKSARILGRMHWVRLRGSHEARLKPLHVFQWVFCRYLRILLENIARARRLGVLVHQPPAQGSDCDIYFSIKC</sequence>
<evidence type="ECO:0000313" key="2">
    <source>
        <dbReference type="Proteomes" id="UP000299102"/>
    </source>
</evidence>
<name>A0A4C1Y6F7_EUMVA</name>
<dbReference type="Proteomes" id="UP000299102">
    <property type="component" value="Unassembled WGS sequence"/>
</dbReference>
<gene>
    <name evidence="1" type="ORF">EVAR_55457_1</name>
</gene>
<proteinExistence type="predicted"/>
<organism evidence="1 2">
    <name type="scientific">Eumeta variegata</name>
    <name type="common">Bagworm moth</name>
    <name type="synonym">Eumeta japonica</name>
    <dbReference type="NCBI Taxonomy" id="151549"/>
    <lineage>
        <taxon>Eukaryota</taxon>
        <taxon>Metazoa</taxon>
        <taxon>Ecdysozoa</taxon>
        <taxon>Arthropoda</taxon>
        <taxon>Hexapoda</taxon>
        <taxon>Insecta</taxon>
        <taxon>Pterygota</taxon>
        <taxon>Neoptera</taxon>
        <taxon>Endopterygota</taxon>
        <taxon>Lepidoptera</taxon>
        <taxon>Glossata</taxon>
        <taxon>Ditrysia</taxon>
        <taxon>Tineoidea</taxon>
        <taxon>Psychidae</taxon>
        <taxon>Oiketicinae</taxon>
        <taxon>Eumeta</taxon>
    </lineage>
</organism>
<accession>A0A4C1Y6F7</accession>
<comment type="caution">
    <text evidence="1">The sequence shown here is derived from an EMBL/GenBank/DDBJ whole genome shotgun (WGS) entry which is preliminary data.</text>
</comment>
<protein>
    <submittedName>
        <fullName evidence="1">Uncharacterized protein</fullName>
    </submittedName>
</protein>
<evidence type="ECO:0000313" key="1">
    <source>
        <dbReference type="EMBL" id="GBP70137.1"/>
    </source>
</evidence>
<reference evidence="1 2" key="1">
    <citation type="journal article" date="2019" name="Commun. Biol.">
        <title>The bagworm genome reveals a unique fibroin gene that provides high tensile strength.</title>
        <authorList>
            <person name="Kono N."/>
            <person name="Nakamura H."/>
            <person name="Ohtoshi R."/>
            <person name="Tomita M."/>
            <person name="Numata K."/>
            <person name="Arakawa K."/>
        </authorList>
    </citation>
    <scope>NUCLEOTIDE SEQUENCE [LARGE SCALE GENOMIC DNA]</scope>
</reference>
<dbReference type="EMBL" id="BGZK01001064">
    <property type="protein sequence ID" value="GBP70137.1"/>
    <property type="molecule type" value="Genomic_DNA"/>
</dbReference>